<accession>A0A8A4TL10</accession>
<protein>
    <recommendedName>
        <fullName evidence="4">Relaxase/mobilization nuclease domain-containing protein</fullName>
    </recommendedName>
</protein>
<reference evidence="2" key="1">
    <citation type="submission" date="2021-03" db="EMBL/GenBank/DDBJ databases">
        <title>Acanthopleuribacteraceae sp. M133.</title>
        <authorList>
            <person name="Wang G."/>
        </authorList>
    </citation>
    <scope>NUCLEOTIDE SEQUENCE</scope>
    <source>
        <strain evidence="2">M133</strain>
    </source>
</reference>
<gene>
    <name evidence="2" type="ORF">J3U87_34315</name>
</gene>
<feature type="region of interest" description="Disordered" evidence="1">
    <location>
        <begin position="337"/>
        <end position="358"/>
    </location>
</feature>
<evidence type="ECO:0000313" key="2">
    <source>
        <dbReference type="EMBL" id="QTD50689.1"/>
    </source>
</evidence>
<dbReference type="AlphaFoldDB" id="A0A8A4TL10"/>
<keyword evidence="3" id="KW-1185">Reference proteome</keyword>
<evidence type="ECO:0000313" key="3">
    <source>
        <dbReference type="Proteomes" id="UP000663929"/>
    </source>
</evidence>
<name>A0A8A4TL10_SULCO</name>
<dbReference type="KEGG" id="scor:J3U87_34315"/>
<dbReference type="EMBL" id="CP071793">
    <property type="protein sequence ID" value="QTD50689.1"/>
    <property type="molecule type" value="Genomic_DNA"/>
</dbReference>
<feature type="compositionally biased region" description="Polar residues" evidence="1">
    <location>
        <begin position="292"/>
        <end position="301"/>
    </location>
</feature>
<sequence length="358" mass="41928">MIIHSMSRKTASFGELITYIDRGASSSRQKPYMYVWNLFGSDHAAMTVEFEENSRLVKRRRNGNRLYHEVVSLRVSNAIPLEQQYRMLHDLVGDYIRMRAPGCLVYGRLHTEHQFDPDNPHIHFHLVVSANEVGKSRRHWLSRKDFGQIQRSMEAYVLQRYPELDQPAIFTKPGVGKNRARGRIKHHARQYERRTGRKSRKRLVQEVVLEALEVAGSREQLDAALSQEGFALYHRRKHTGVRCLEDGRKYTFGTLEVEAAFAKRQEFWRNGPSADSDRSNPGSSDIKEFGNLTGSDTSLQGGSMRDRFRSNQNRDLSKDLQSKLEKQRWEELCAMRDRQKQRKKELEKEQDRFFDLER</sequence>
<organism evidence="2 3">
    <name type="scientific">Sulfidibacter corallicola</name>
    <dbReference type="NCBI Taxonomy" id="2818388"/>
    <lineage>
        <taxon>Bacteria</taxon>
        <taxon>Pseudomonadati</taxon>
        <taxon>Acidobacteriota</taxon>
        <taxon>Holophagae</taxon>
        <taxon>Acanthopleuribacterales</taxon>
        <taxon>Acanthopleuribacteraceae</taxon>
        <taxon>Sulfidibacter</taxon>
    </lineage>
</organism>
<feature type="region of interest" description="Disordered" evidence="1">
    <location>
        <begin position="269"/>
        <end position="321"/>
    </location>
</feature>
<evidence type="ECO:0008006" key="4">
    <source>
        <dbReference type="Google" id="ProtNLM"/>
    </source>
</evidence>
<dbReference type="RefSeq" id="WP_237380597.1">
    <property type="nucleotide sequence ID" value="NZ_CP071793.1"/>
</dbReference>
<evidence type="ECO:0000256" key="1">
    <source>
        <dbReference type="SAM" id="MobiDB-lite"/>
    </source>
</evidence>
<dbReference type="Proteomes" id="UP000663929">
    <property type="component" value="Chromosome"/>
</dbReference>
<proteinExistence type="predicted"/>